<proteinExistence type="predicted"/>
<sequence length="24" mass="2902">MMLIICMLMTGLLSLVNKKYRWEN</sequence>
<reference evidence="1" key="1">
    <citation type="submission" date="2014-11" db="EMBL/GenBank/DDBJ databases">
        <authorList>
            <person name="Amaro Gonzalez C."/>
        </authorList>
    </citation>
    <scope>NUCLEOTIDE SEQUENCE</scope>
</reference>
<evidence type="ECO:0000313" key="1">
    <source>
        <dbReference type="EMBL" id="JAH18072.1"/>
    </source>
</evidence>
<protein>
    <submittedName>
        <fullName evidence="1">Uncharacterized protein</fullName>
    </submittedName>
</protein>
<dbReference type="EMBL" id="GBXM01090505">
    <property type="protein sequence ID" value="JAH18072.1"/>
    <property type="molecule type" value="Transcribed_RNA"/>
</dbReference>
<reference evidence="1" key="2">
    <citation type="journal article" date="2015" name="Fish Shellfish Immunol.">
        <title>Early steps in the European eel (Anguilla anguilla)-Vibrio vulnificus interaction in the gills: Role of the RtxA13 toxin.</title>
        <authorList>
            <person name="Callol A."/>
            <person name="Pajuelo D."/>
            <person name="Ebbesson L."/>
            <person name="Teles M."/>
            <person name="MacKenzie S."/>
            <person name="Amaro C."/>
        </authorList>
    </citation>
    <scope>NUCLEOTIDE SEQUENCE</scope>
</reference>
<organism evidence="1">
    <name type="scientific">Anguilla anguilla</name>
    <name type="common">European freshwater eel</name>
    <name type="synonym">Muraena anguilla</name>
    <dbReference type="NCBI Taxonomy" id="7936"/>
    <lineage>
        <taxon>Eukaryota</taxon>
        <taxon>Metazoa</taxon>
        <taxon>Chordata</taxon>
        <taxon>Craniata</taxon>
        <taxon>Vertebrata</taxon>
        <taxon>Euteleostomi</taxon>
        <taxon>Actinopterygii</taxon>
        <taxon>Neopterygii</taxon>
        <taxon>Teleostei</taxon>
        <taxon>Anguilliformes</taxon>
        <taxon>Anguillidae</taxon>
        <taxon>Anguilla</taxon>
    </lineage>
</organism>
<accession>A0A0E9QNL9</accession>
<dbReference type="AlphaFoldDB" id="A0A0E9QNL9"/>
<name>A0A0E9QNL9_ANGAN</name>